<evidence type="ECO:0000256" key="7">
    <source>
        <dbReference type="SAM" id="SignalP"/>
    </source>
</evidence>
<dbReference type="OrthoDB" id="6380398at2759"/>
<dbReference type="PhylomeDB" id="B4NSN8"/>
<keyword evidence="10" id="KW-1185">Reference proteome</keyword>
<feature type="chain" id="PRO_5002820339" evidence="7">
    <location>
        <begin position="20"/>
        <end position="251"/>
    </location>
</feature>
<dbReference type="HOGENOM" id="CLU_006842_7_1_1"/>
<evidence type="ECO:0000259" key="8">
    <source>
        <dbReference type="PROSITE" id="PS50240"/>
    </source>
</evidence>
<dbReference type="EMBL" id="CH982377">
    <property type="protein sequence ID" value="EDX15616.1"/>
    <property type="molecule type" value="Genomic_DNA"/>
</dbReference>
<feature type="domain" description="Peptidase S1" evidence="8">
    <location>
        <begin position="27"/>
        <end position="227"/>
    </location>
</feature>
<evidence type="ECO:0000256" key="6">
    <source>
        <dbReference type="SAM" id="MobiDB-lite"/>
    </source>
</evidence>
<dbReference type="GO" id="GO:0006508">
    <property type="term" value="P:proteolysis"/>
    <property type="evidence" value="ECO:0007669"/>
    <property type="project" value="UniProtKB-KW"/>
</dbReference>
<evidence type="ECO:0000256" key="3">
    <source>
        <dbReference type="ARBA" id="ARBA00022801"/>
    </source>
</evidence>
<evidence type="ECO:0000313" key="10">
    <source>
        <dbReference type="Proteomes" id="UP000000304"/>
    </source>
</evidence>
<dbReference type="STRING" id="7240.B4NSN8"/>
<dbReference type="Proteomes" id="UP000000304">
    <property type="component" value="Unassembled WGS sequence"/>
</dbReference>
<dbReference type="InterPro" id="IPR043504">
    <property type="entry name" value="Peptidase_S1_PA_chymotrypsin"/>
</dbReference>
<gene>
    <name evidence="9" type="primary">Dsim\GD15206</name>
    <name evidence="9" type="ORF">Dsim_GD15206</name>
</gene>
<dbReference type="PROSITE" id="PS50240">
    <property type="entry name" value="TRYPSIN_DOM"/>
    <property type="match status" value="1"/>
</dbReference>
<protein>
    <submittedName>
        <fullName evidence="9">GD15206</fullName>
    </submittedName>
</protein>
<dbReference type="FunFam" id="2.40.10.10:FF:000166">
    <property type="entry name" value="Trypsin"/>
    <property type="match status" value="1"/>
</dbReference>
<dbReference type="InterPro" id="IPR050430">
    <property type="entry name" value="Peptidase_S1"/>
</dbReference>
<dbReference type="SUPFAM" id="SSF50494">
    <property type="entry name" value="Trypsin-like serine proteases"/>
    <property type="match status" value="1"/>
</dbReference>
<evidence type="ECO:0000313" key="9">
    <source>
        <dbReference type="EMBL" id="EDX15616.1"/>
    </source>
</evidence>
<keyword evidence="4" id="KW-0720">Serine protease</keyword>
<dbReference type="PANTHER" id="PTHR24276">
    <property type="entry name" value="POLYSERASE-RELATED"/>
    <property type="match status" value="1"/>
</dbReference>
<reference evidence="9 10" key="1">
    <citation type="journal article" date="2007" name="Nature">
        <title>Evolution of genes and genomes on the Drosophila phylogeny.</title>
        <authorList>
            <consortium name="Drosophila 12 Genomes Consortium"/>
            <person name="Clark A.G."/>
            <person name="Eisen M.B."/>
            <person name="Smith D.R."/>
            <person name="Bergman C.M."/>
            <person name="Oliver B."/>
            <person name="Markow T.A."/>
            <person name="Kaufman T.C."/>
            <person name="Kellis M."/>
            <person name="Gelbart W."/>
            <person name="Iyer V.N."/>
            <person name="Pollard D.A."/>
            <person name="Sackton T.B."/>
            <person name="Larracuente A.M."/>
            <person name="Singh N.D."/>
            <person name="Abad J.P."/>
            <person name="Abt D.N."/>
            <person name="Adryan B."/>
            <person name="Aguade M."/>
            <person name="Akashi H."/>
            <person name="Anderson W.W."/>
            <person name="Aquadro C.F."/>
            <person name="Ardell D.H."/>
            <person name="Arguello R."/>
            <person name="Artieri C.G."/>
            <person name="Barbash D.A."/>
            <person name="Barker D."/>
            <person name="Barsanti P."/>
            <person name="Batterham P."/>
            <person name="Batzoglou S."/>
            <person name="Begun D."/>
            <person name="Bhutkar A."/>
            <person name="Blanco E."/>
            <person name="Bosak S.A."/>
            <person name="Bradley R.K."/>
            <person name="Brand A.D."/>
            <person name="Brent M.R."/>
            <person name="Brooks A.N."/>
            <person name="Brown R.H."/>
            <person name="Butlin R.K."/>
            <person name="Caggese C."/>
            <person name="Calvi B.R."/>
            <person name="Bernardo de Carvalho A."/>
            <person name="Caspi A."/>
            <person name="Castrezana S."/>
            <person name="Celniker S.E."/>
            <person name="Chang J.L."/>
            <person name="Chapple C."/>
            <person name="Chatterji S."/>
            <person name="Chinwalla A."/>
            <person name="Civetta A."/>
            <person name="Clifton S.W."/>
            <person name="Comeron J.M."/>
            <person name="Costello J.C."/>
            <person name="Coyne J.A."/>
            <person name="Daub J."/>
            <person name="David R.G."/>
            <person name="Delcher A.L."/>
            <person name="Delehaunty K."/>
            <person name="Do C.B."/>
            <person name="Ebling H."/>
            <person name="Edwards K."/>
            <person name="Eickbush T."/>
            <person name="Evans J.D."/>
            <person name="Filipski A."/>
            <person name="Findeiss S."/>
            <person name="Freyhult E."/>
            <person name="Fulton L."/>
            <person name="Fulton R."/>
            <person name="Garcia A.C."/>
            <person name="Gardiner A."/>
            <person name="Garfield D.A."/>
            <person name="Garvin B.E."/>
            <person name="Gibson G."/>
            <person name="Gilbert D."/>
            <person name="Gnerre S."/>
            <person name="Godfrey J."/>
            <person name="Good R."/>
            <person name="Gotea V."/>
            <person name="Gravely B."/>
            <person name="Greenberg A.J."/>
            <person name="Griffiths-Jones S."/>
            <person name="Gross S."/>
            <person name="Guigo R."/>
            <person name="Gustafson E.A."/>
            <person name="Haerty W."/>
            <person name="Hahn M.W."/>
            <person name="Halligan D.L."/>
            <person name="Halpern A.L."/>
            <person name="Halter G.M."/>
            <person name="Han M.V."/>
            <person name="Heger A."/>
            <person name="Hillier L."/>
            <person name="Hinrichs A.S."/>
            <person name="Holmes I."/>
            <person name="Hoskins R.A."/>
            <person name="Hubisz M.J."/>
            <person name="Hultmark D."/>
            <person name="Huntley M.A."/>
            <person name="Jaffe D.B."/>
            <person name="Jagadeeshan S."/>
            <person name="Jeck W.R."/>
            <person name="Johnson J."/>
            <person name="Jones C.D."/>
            <person name="Jordan W.C."/>
            <person name="Karpen G.H."/>
            <person name="Kataoka E."/>
            <person name="Keightley P.D."/>
            <person name="Kheradpour P."/>
            <person name="Kirkness E.F."/>
            <person name="Koerich L.B."/>
            <person name="Kristiansen K."/>
            <person name="Kudrna D."/>
            <person name="Kulathinal R.J."/>
            <person name="Kumar S."/>
            <person name="Kwok R."/>
            <person name="Lander E."/>
            <person name="Langley C.H."/>
            <person name="Lapoint R."/>
            <person name="Lazzaro B.P."/>
            <person name="Lee S.J."/>
            <person name="Levesque L."/>
            <person name="Li R."/>
            <person name="Lin C.F."/>
            <person name="Lin M.F."/>
            <person name="Lindblad-Toh K."/>
            <person name="Llopart A."/>
            <person name="Long M."/>
            <person name="Low L."/>
            <person name="Lozovsky E."/>
            <person name="Lu J."/>
            <person name="Luo M."/>
            <person name="Machado C.A."/>
            <person name="Makalowski W."/>
            <person name="Marzo M."/>
            <person name="Matsuda M."/>
            <person name="Matzkin L."/>
            <person name="McAllister B."/>
            <person name="McBride C.S."/>
            <person name="McKernan B."/>
            <person name="McKernan K."/>
            <person name="Mendez-Lago M."/>
            <person name="Minx P."/>
            <person name="Mollenhauer M.U."/>
            <person name="Montooth K."/>
            <person name="Mount S.M."/>
            <person name="Mu X."/>
            <person name="Myers E."/>
            <person name="Negre B."/>
            <person name="Newfeld S."/>
            <person name="Nielsen R."/>
            <person name="Noor M.A."/>
            <person name="O'Grady P."/>
            <person name="Pachter L."/>
            <person name="Papaceit M."/>
            <person name="Parisi M.J."/>
            <person name="Parisi M."/>
            <person name="Parts L."/>
            <person name="Pedersen J.S."/>
            <person name="Pesole G."/>
            <person name="Phillippy A.M."/>
            <person name="Ponting C.P."/>
            <person name="Pop M."/>
            <person name="Porcelli D."/>
            <person name="Powell J.R."/>
            <person name="Prohaska S."/>
            <person name="Pruitt K."/>
            <person name="Puig M."/>
            <person name="Quesneville H."/>
            <person name="Ram K.R."/>
            <person name="Rand D."/>
            <person name="Rasmussen M.D."/>
            <person name="Reed L.K."/>
            <person name="Reenan R."/>
            <person name="Reily A."/>
            <person name="Remington K.A."/>
            <person name="Rieger T.T."/>
            <person name="Ritchie M.G."/>
            <person name="Robin C."/>
            <person name="Rogers Y.H."/>
            <person name="Rohde C."/>
            <person name="Rozas J."/>
            <person name="Rubenfield M.J."/>
            <person name="Ruiz A."/>
            <person name="Russo S."/>
            <person name="Salzberg S.L."/>
            <person name="Sanchez-Gracia A."/>
            <person name="Saranga D.J."/>
            <person name="Sato H."/>
            <person name="Schaeffer S.W."/>
            <person name="Schatz M.C."/>
            <person name="Schlenke T."/>
            <person name="Schwartz R."/>
            <person name="Segarra C."/>
            <person name="Singh R.S."/>
            <person name="Sirot L."/>
            <person name="Sirota M."/>
            <person name="Sisneros N.B."/>
            <person name="Smith C.D."/>
            <person name="Smith T.F."/>
            <person name="Spieth J."/>
            <person name="Stage D.E."/>
            <person name="Stark A."/>
            <person name="Stephan W."/>
            <person name="Strausberg R.L."/>
            <person name="Strempel S."/>
            <person name="Sturgill D."/>
            <person name="Sutton G."/>
            <person name="Sutton G.G."/>
            <person name="Tao W."/>
            <person name="Teichmann S."/>
            <person name="Tobari Y.N."/>
            <person name="Tomimura Y."/>
            <person name="Tsolas J.M."/>
            <person name="Valente V.L."/>
            <person name="Venter E."/>
            <person name="Venter J.C."/>
            <person name="Vicario S."/>
            <person name="Vieira F.G."/>
            <person name="Vilella A.J."/>
            <person name="Villasante A."/>
            <person name="Walenz B."/>
            <person name="Wang J."/>
            <person name="Wasserman M."/>
            <person name="Watts T."/>
            <person name="Wilson D."/>
            <person name="Wilson R.K."/>
            <person name="Wing R.A."/>
            <person name="Wolfner M.F."/>
            <person name="Wong A."/>
            <person name="Wong G.K."/>
            <person name="Wu C.I."/>
            <person name="Wu G."/>
            <person name="Yamamoto D."/>
            <person name="Yang H.P."/>
            <person name="Yang S.P."/>
            <person name="Yorke J.A."/>
            <person name="Yoshida K."/>
            <person name="Zdobnov E."/>
            <person name="Zhang P."/>
            <person name="Zhang Y."/>
            <person name="Zimin A.V."/>
            <person name="Baldwin J."/>
            <person name="Abdouelleil A."/>
            <person name="Abdulkadir J."/>
            <person name="Abebe A."/>
            <person name="Abera B."/>
            <person name="Abreu J."/>
            <person name="Acer S.C."/>
            <person name="Aftuck L."/>
            <person name="Alexander A."/>
            <person name="An P."/>
            <person name="Anderson E."/>
            <person name="Anderson S."/>
            <person name="Arachi H."/>
            <person name="Azer M."/>
            <person name="Bachantsang P."/>
            <person name="Barry A."/>
            <person name="Bayul T."/>
            <person name="Berlin A."/>
            <person name="Bessette D."/>
            <person name="Bloom T."/>
            <person name="Blye J."/>
            <person name="Boguslavskiy L."/>
            <person name="Bonnet C."/>
            <person name="Boukhgalter B."/>
            <person name="Bourzgui I."/>
            <person name="Brown A."/>
            <person name="Cahill P."/>
            <person name="Channer S."/>
            <person name="Cheshatsang Y."/>
            <person name="Chuda L."/>
            <person name="Citroen M."/>
            <person name="Collymore A."/>
            <person name="Cooke P."/>
            <person name="Costello M."/>
            <person name="D'Aco K."/>
            <person name="Daza R."/>
            <person name="De Haan G."/>
            <person name="DeGray S."/>
            <person name="DeMaso C."/>
            <person name="Dhargay N."/>
            <person name="Dooley K."/>
            <person name="Dooley E."/>
            <person name="Doricent M."/>
            <person name="Dorje P."/>
            <person name="Dorjee K."/>
            <person name="Dupes A."/>
            <person name="Elong R."/>
            <person name="Falk J."/>
            <person name="Farina A."/>
            <person name="Faro S."/>
            <person name="Ferguson D."/>
            <person name="Fisher S."/>
            <person name="Foley C.D."/>
            <person name="Franke A."/>
            <person name="Friedrich D."/>
            <person name="Gadbois L."/>
            <person name="Gearin G."/>
            <person name="Gearin C.R."/>
            <person name="Giannoukos G."/>
            <person name="Goode T."/>
            <person name="Graham J."/>
            <person name="Grandbois E."/>
            <person name="Grewal S."/>
            <person name="Gyaltsen K."/>
            <person name="Hafez N."/>
            <person name="Hagos B."/>
            <person name="Hall J."/>
            <person name="Henson C."/>
            <person name="Hollinger A."/>
            <person name="Honan T."/>
            <person name="Huard M.D."/>
            <person name="Hughes L."/>
            <person name="Hurhula B."/>
            <person name="Husby M.E."/>
            <person name="Kamat A."/>
            <person name="Kanga B."/>
            <person name="Kashin S."/>
            <person name="Khazanovich D."/>
            <person name="Kisner P."/>
            <person name="Lance K."/>
            <person name="Lara M."/>
            <person name="Lee W."/>
            <person name="Lennon N."/>
            <person name="Letendre F."/>
            <person name="LeVine R."/>
            <person name="Lipovsky A."/>
            <person name="Liu X."/>
            <person name="Liu J."/>
            <person name="Liu S."/>
            <person name="Lokyitsang T."/>
            <person name="Lokyitsang Y."/>
            <person name="Lubonja R."/>
            <person name="Lui A."/>
            <person name="MacDonald P."/>
            <person name="Magnisalis V."/>
            <person name="Maru K."/>
            <person name="Matthews C."/>
            <person name="McCusker W."/>
            <person name="McDonough S."/>
            <person name="Mehta T."/>
            <person name="Meldrim J."/>
            <person name="Meneus L."/>
            <person name="Mihai O."/>
            <person name="Mihalev A."/>
            <person name="Mihova T."/>
            <person name="Mittelman R."/>
            <person name="Mlenga V."/>
            <person name="Montmayeur A."/>
            <person name="Mulrain L."/>
            <person name="Navidi A."/>
            <person name="Naylor J."/>
            <person name="Negash T."/>
            <person name="Nguyen T."/>
            <person name="Nguyen N."/>
            <person name="Nicol R."/>
            <person name="Norbu C."/>
            <person name="Norbu N."/>
            <person name="Novod N."/>
            <person name="O'Neill B."/>
            <person name="Osman S."/>
            <person name="Markiewicz E."/>
            <person name="Oyono O.L."/>
            <person name="Patti C."/>
            <person name="Phunkhang P."/>
            <person name="Pierre F."/>
            <person name="Priest M."/>
            <person name="Raghuraman S."/>
            <person name="Rege F."/>
            <person name="Reyes R."/>
            <person name="Rise C."/>
            <person name="Rogov P."/>
            <person name="Ross K."/>
            <person name="Ryan E."/>
            <person name="Settipalli S."/>
            <person name="Shea T."/>
            <person name="Sherpa N."/>
            <person name="Shi L."/>
            <person name="Shih D."/>
            <person name="Sparrow T."/>
            <person name="Spaulding J."/>
            <person name="Stalker J."/>
            <person name="Stange-Thomann N."/>
            <person name="Stavropoulos S."/>
            <person name="Stone C."/>
            <person name="Strader C."/>
            <person name="Tesfaye S."/>
            <person name="Thomson T."/>
            <person name="Thoulutsang Y."/>
            <person name="Thoulutsang D."/>
            <person name="Topham K."/>
            <person name="Topping I."/>
            <person name="Tsamla T."/>
            <person name="Vassiliev H."/>
            <person name="Vo A."/>
            <person name="Wangchuk T."/>
            <person name="Wangdi T."/>
            <person name="Weiand M."/>
            <person name="Wilkinson J."/>
            <person name="Wilson A."/>
            <person name="Yadav S."/>
            <person name="Young G."/>
            <person name="Yu Q."/>
            <person name="Zembek L."/>
            <person name="Zhong D."/>
            <person name="Zimmer A."/>
            <person name="Zwirko Z."/>
            <person name="Jaffe D.B."/>
            <person name="Alvarez P."/>
            <person name="Brockman W."/>
            <person name="Butler J."/>
            <person name="Chin C."/>
            <person name="Gnerre S."/>
            <person name="Grabherr M."/>
            <person name="Kleber M."/>
            <person name="Mauceli E."/>
            <person name="MacCallum I."/>
        </authorList>
    </citation>
    <scope>NUCLEOTIDE SEQUENCE [LARGE SCALE GENOMIC DNA]</scope>
    <source>
        <strain evidence="10">white501</strain>
    </source>
</reference>
<dbReference type="GO" id="GO:0004252">
    <property type="term" value="F:serine-type endopeptidase activity"/>
    <property type="evidence" value="ECO:0007669"/>
    <property type="project" value="InterPro"/>
</dbReference>
<evidence type="ECO:0000256" key="1">
    <source>
        <dbReference type="ARBA" id="ARBA00022670"/>
    </source>
</evidence>
<keyword evidence="3" id="KW-0378">Hydrolase</keyword>
<dbReference type="PANTHER" id="PTHR24276:SF94">
    <property type="entry name" value="AT20289P-RELATED"/>
    <property type="match status" value="1"/>
</dbReference>
<dbReference type="AlphaFoldDB" id="B4NSN8"/>
<dbReference type="InterPro" id="IPR009003">
    <property type="entry name" value="Peptidase_S1_PA"/>
</dbReference>
<feature type="compositionally biased region" description="Low complexity" evidence="6">
    <location>
        <begin position="233"/>
        <end position="243"/>
    </location>
</feature>
<sequence length="251" mass="27692">MTWSVFTFLLAALLRPVRGDLDVQSRIIGGYDVDIEDAPYQAEVIIDGTAICSGAIITTDTILTAASCVQSYSSIEVRVGTSSRDYDGTGFLLDVCEIIDHPQYNCWRFDNNLALLKLCDPLKTSDAIQPISIAEDEPDDGSWCTVSGWGSTSWWGSWWDRCFGSLPDYLQMAWVSVYNREQCAADRAPLVKDGQLVGILSEGGCTTKPDVFANVPWFTGWIAENTEDEDTTDSTSTSSASSTTYRIQYHI</sequence>
<dbReference type="Gene3D" id="2.40.10.10">
    <property type="entry name" value="Trypsin-like serine proteases"/>
    <property type="match status" value="1"/>
</dbReference>
<keyword evidence="5" id="KW-1015">Disulfide bond</keyword>
<dbReference type="InterPro" id="IPR001254">
    <property type="entry name" value="Trypsin_dom"/>
</dbReference>
<evidence type="ECO:0000256" key="5">
    <source>
        <dbReference type="ARBA" id="ARBA00023157"/>
    </source>
</evidence>
<evidence type="ECO:0000256" key="2">
    <source>
        <dbReference type="ARBA" id="ARBA00022729"/>
    </source>
</evidence>
<accession>B4NSN8</accession>
<dbReference type="Pfam" id="PF00089">
    <property type="entry name" value="Trypsin"/>
    <property type="match status" value="1"/>
</dbReference>
<dbReference type="SMR" id="B4NSN8"/>
<dbReference type="SMART" id="SM00020">
    <property type="entry name" value="Tryp_SPc"/>
    <property type="match status" value="1"/>
</dbReference>
<keyword evidence="1" id="KW-0645">Protease</keyword>
<evidence type="ECO:0000256" key="4">
    <source>
        <dbReference type="ARBA" id="ARBA00022825"/>
    </source>
</evidence>
<keyword evidence="2 7" id="KW-0732">Signal</keyword>
<organism evidence="9 10">
    <name type="scientific">Drosophila simulans</name>
    <name type="common">Fruit fly</name>
    <dbReference type="NCBI Taxonomy" id="7240"/>
    <lineage>
        <taxon>Eukaryota</taxon>
        <taxon>Metazoa</taxon>
        <taxon>Ecdysozoa</taxon>
        <taxon>Arthropoda</taxon>
        <taxon>Hexapoda</taxon>
        <taxon>Insecta</taxon>
        <taxon>Pterygota</taxon>
        <taxon>Neoptera</taxon>
        <taxon>Endopterygota</taxon>
        <taxon>Diptera</taxon>
        <taxon>Brachycera</taxon>
        <taxon>Muscomorpha</taxon>
        <taxon>Ephydroidea</taxon>
        <taxon>Drosophilidae</taxon>
        <taxon>Drosophila</taxon>
        <taxon>Sophophora</taxon>
    </lineage>
</organism>
<feature type="region of interest" description="Disordered" evidence="6">
    <location>
        <begin position="224"/>
        <end position="243"/>
    </location>
</feature>
<name>B4NSN8_DROSI</name>
<dbReference type="CDD" id="cd00190">
    <property type="entry name" value="Tryp_SPc"/>
    <property type="match status" value="1"/>
</dbReference>
<dbReference type="OMA" id="AVCKVHI"/>
<feature type="signal peptide" evidence="7">
    <location>
        <begin position="1"/>
        <end position="19"/>
    </location>
</feature>
<proteinExistence type="predicted"/>